<evidence type="ECO:0000256" key="1">
    <source>
        <dbReference type="ARBA" id="ARBA00020786"/>
    </source>
</evidence>
<reference evidence="6 7" key="1">
    <citation type="submission" date="2016-11" db="EMBL/GenBank/DDBJ databases">
        <title>The macronuclear genome of Stentor coeruleus: a giant cell with tiny introns.</title>
        <authorList>
            <person name="Slabodnick M."/>
            <person name="Ruby J.G."/>
            <person name="Reiff S.B."/>
            <person name="Swart E.C."/>
            <person name="Gosai S."/>
            <person name="Prabakaran S."/>
            <person name="Witkowska E."/>
            <person name="Larue G.E."/>
            <person name="Fisher S."/>
            <person name="Freeman R.M."/>
            <person name="Gunawardena J."/>
            <person name="Chu W."/>
            <person name="Stover N.A."/>
            <person name="Gregory B.D."/>
            <person name="Nowacki M."/>
            <person name="Derisi J."/>
            <person name="Roy S.W."/>
            <person name="Marshall W.F."/>
            <person name="Sood P."/>
        </authorList>
    </citation>
    <scope>NUCLEOTIDE SEQUENCE [LARGE SCALE GENOMIC DNA]</scope>
    <source>
        <strain evidence="6">WM001</strain>
    </source>
</reference>
<sequence>MARGGYKPMPDMNRIRNFTEDDVLIIQQGFEVFDHGKQLTDINEIMGYLDSINASEKFPTVYNLIGKIAEACPKGANFKTFLETFQMYLGSVETKSGAQKLFDALDYDENQFLDKERLKILAKEIGEKITDEELDYLIEEGYNCPNGKIDSDAFVRMILKVNR</sequence>
<dbReference type="InterPro" id="IPR002048">
    <property type="entry name" value="EF_hand_dom"/>
</dbReference>
<dbReference type="SUPFAM" id="SSF47473">
    <property type="entry name" value="EF-hand"/>
    <property type="match status" value="1"/>
</dbReference>
<dbReference type="OrthoDB" id="26525at2759"/>
<dbReference type="Gene3D" id="1.10.238.10">
    <property type="entry name" value="EF-hand"/>
    <property type="match status" value="1"/>
</dbReference>
<dbReference type="GO" id="GO:0016460">
    <property type="term" value="C:myosin II complex"/>
    <property type="evidence" value="ECO:0007669"/>
    <property type="project" value="TreeGrafter"/>
</dbReference>
<dbReference type="InterPro" id="IPR011992">
    <property type="entry name" value="EF-hand-dom_pair"/>
</dbReference>
<evidence type="ECO:0000259" key="5">
    <source>
        <dbReference type="PROSITE" id="PS50222"/>
    </source>
</evidence>
<dbReference type="EMBL" id="MPUH01001011">
    <property type="protein sequence ID" value="OMJ71226.1"/>
    <property type="molecule type" value="Genomic_DNA"/>
</dbReference>
<evidence type="ECO:0000313" key="6">
    <source>
        <dbReference type="EMBL" id="OMJ71226.1"/>
    </source>
</evidence>
<organism evidence="6 7">
    <name type="scientific">Stentor coeruleus</name>
    <dbReference type="NCBI Taxonomy" id="5963"/>
    <lineage>
        <taxon>Eukaryota</taxon>
        <taxon>Sar</taxon>
        <taxon>Alveolata</taxon>
        <taxon>Ciliophora</taxon>
        <taxon>Postciliodesmatophora</taxon>
        <taxon>Heterotrichea</taxon>
        <taxon>Heterotrichida</taxon>
        <taxon>Stentoridae</taxon>
        <taxon>Stentor</taxon>
    </lineage>
</organism>
<dbReference type="PANTHER" id="PTHR23048:SF0">
    <property type="entry name" value="CALMODULIN LIKE 3"/>
    <property type="match status" value="1"/>
</dbReference>
<evidence type="ECO:0000256" key="3">
    <source>
        <dbReference type="ARBA" id="ARBA00022737"/>
    </source>
</evidence>
<protein>
    <recommendedName>
        <fullName evidence="1">Calmodulin</fullName>
    </recommendedName>
</protein>
<keyword evidence="3" id="KW-0677">Repeat</keyword>
<keyword evidence="7" id="KW-1185">Reference proteome</keyword>
<gene>
    <name evidence="6" type="ORF">SteCoe_30612</name>
</gene>
<evidence type="ECO:0000313" key="7">
    <source>
        <dbReference type="Proteomes" id="UP000187209"/>
    </source>
</evidence>
<dbReference type="InterPro" id="IPR050230">
    <property type="entry name" value="CALM/Myosin/TropC-like"/>
</dbReference>
<name>A0A1R2B399_9CILI</name>
<evidence type="ECO:0000256" key="2">
    <source>
        <dbReference type="ARBA" id="ARBA00022723"/>
    </source>
</evidence>
<dbReference type="PANTHER" id="PTHR23048">
    <property type="entry name" value="MYOSIN LIGHT CHAIN 1, 3"/>
    <property type="match status" value="1"/>
</dbReference>
<accession>A0A1R2B399</accession>
<dbReference type="GO" id="GO:0005509">
    <property type="term" value="F:calcium ion binding"/>
    <property type="evidence" value="ECO:0007669"/>
    <property type="project" value="InterPro"/>
</dbReference>
<keyword evidence="2" id="KW-0479">Metal-binding</keyword>
<comment type="caution">
    <text evidence="6">The sequence shown here is derived from an EMBL/GenBank/DDBJ whole genome shotgun (WGS) entry which is preliminary data.</text>
</comment>
<dbReference type="AlphaFoldDB" id="A0A1R2B399"/>
<dbReference type="PROSITE" id="PS50222">
    <property type="entry name" value="EF_HAND_2"/>
    <property type="match status" value="1"/>
</dbReference>
<proteinExistence type="predicted"/>
<feature type="domain" description="EF-hand" evidence="5">
    <location>
        <begin position="93"/>
        <end position="128"/>
    </location>
</feature>
<evidence type="ECO:0000256" key="4">
    <source>
        <dbReference type="ARBA" id="ARBA00022990"/>
    </source>
</evidence>
<keyword evidence="4" id="KW-0007">Acetylation</keyword>
<dbReference type="Pfam" id="PF13499">
    <property type="entry name" value="EF-hand_7"/>
    <property type="match status" value="1"/>
</dbReference>
<dbReference type="Proteomes" id="UP000187209">
    <property type="component" value="Unassembled WGS sequence"/>
</dbReference>